<comment type="caution">
    <text evidence="1">The sequence shown here is derived from an EMBL/GenBank/DDBJ whole genome shotgun (WGS) entry which is preliminary data.</text>
</comment>
<dbReference type="EMBL" id="BAABKC010000087">
    <property type="protein sequence ID" value="GAA5070509.1"/>
    <property type="molecule type" value="Genomic_DNA"/>
</dbReference>
<sequence length="701" mass="74912">MATAPQQPQTGIKNADELLTLARAYNLTVTIDTKQGESLTSHVVNIAIPVPAAHKGTELGRTIAAETLTLLWTKPTRKGTRGRLDDATTYSVDGSRKLRTLRAVTNAVDFMGREAAKYAREAAPLPEDVIDAPFPVQPAPAADPYNALQSSLSAADMSSAVYDVTATKGDAVSGCPAQEGKRLALAVGIKHGMGARTEGDADLFTVDWRGVEGGPGEIVHTFRRRTETTEETPAPAADERQHVRITNDGPAEIIPTRQALDEINAAKMQPEVKRTVKRMSASKSTAHIVYRDGRTVYLRPATPDDVFPTPTERPTDAELTGEIDAELAAYYAETFQAVADGSALPVRADMIQPGMDVIHAHMDETRTINAVTSYVGPGAPWVRPTWTFRSHDESTTGSTFPPEMHLMVTRASLDTVFGPAPVEDADPAAPVDEKTRHWAEGFAAKWWAEQNTGEPTNAALAAVFAHTVKPPKQEAYPLIREAITALTPPAAAAPLFAAHAAREAAEKATDLAPASLHRLVNHLEALPLAAPPARHVRLRAARDTAEGAWESLRAARNLPAKTAARSAAKDAIVRARAAILAVQPHASRMHGTDMPATADEIRAAALAYTAVGGTPDERSAIVTGTPKVLVRCASDSGTGGNVTAEITAGVDSPLGHIPAHPPIVLTFRKTDDRENARVNAYRAIGRRFLVGVPVEYTDHRP</sequence>
<dbReference type="RefSeq" id="WP_345670813.1">
    <property type="nucleotide sequence ID" value="NZ_BAABKC010000087.1"/>
</dbReference>
<name>A0ABP9L7I4_9ACTN</name>
<organism evidence="1 2">
    <name type="scientific">Streptomyces similanensis</name>
    <dbReference type="NCBI Taxonomy" id="1274988"/>
    <lineage>
        <taxon>Bacteria</taxon>
        <taxon>Bacillati</taxon>
        <taxon>Actinomycetota</taxon>
        <taxon>Actinomycetes</taxon>
        <taxon>Kitasatosporales</taxon>
        <taxon>Streptomycetaceae</taxon>
        <taxon>Streptomyces</taxon>
    </lineage>
</organism>
<keyword evidence="2" id="KW-1185">Reference proteome</keyword>
<accession>A0ABP9L7I4</accession>
<protein>
    <submittedName>
        <fullName evidence="1">Uncharacterized protein</fullName>
    </submittedName>
</protein>
<evidence type="ECO:0000313" key="1">
    <source>
        <dbReference type="EMBL" id="GAA5070509.1"/>
    </source>
</evidence>
<reference evidence="2" key="1">
    <citation type="journal article" date="2019" name="Int. J. Syst. Evol. Microbiol.">
        <title>The Global Catalogue of Microorganisms (GCM) 10K type strain sequencing project: providing services to taxonomists for standard genome sequencing and annotation.</title>
        <authorList>
            <consortium name="The Broad Institute Genomics Platform"/>
            <consortium name="The Broad Institute Genome Sequencing Center for Infectious Disease"/>
            <person name="Wu L."/>
            <person name="Ma J."/>
        </authorList>
    </citation>
    <scope>NUCLEOTIDE SEQUENCE [LARGE SCALE GENOMIC DNA]</scope>
    <source>
        <strain evidence="2">JCM 18410</strain>
    </source>
</reference>
<proteinExistence type="predicted"/>
<dbReference type="Proteomes" id="UP001500124">
    <property type="component" value="Unassembled WGS sequence"/>
</dbReference>
<gene>
    <name evidence="1" type="ORF">GCM10023336_55710</name>
</gene>
<evidence type="ECO:0000313" key="2">
    <source>
        <dbReference type="Proteomes" id="UP001500124"/>
    </source>
</evidence>